<evidence type="ECO:0000256" key="8">
    <source>
        <dbReference type="ARBA" id="ARBA00023012"/>
    </source>
</evidence>
<accession>A0A2D2B0T9</accession>
<dbReference type="Pfam" id="PF02518">
    <property type="entry name" value="HATPase_c"/>
    <property type="match status" value="1"/>
</dbReference>
<evidence type="ECO:0000313" key="12">
    <source>
        <dbReference type="EMBL" id="ATQ43873.1"/>
    </source>
</evidence>
<name>A0A2D2B0T9_9CAUL</name>
<dbReference type="Pfam" id="PF00512">
    <property type="entry name" value="HisKA"/>
    <property type="match status" value="1"/>
</dbReference>
<dbReference type="PROSITE" id="PS50112">
    <property type="entry name" value="PAS"/>
    <property type="match status" value="1"/>
</dbReference>
<evidence type="ECO:0000256" key="2">
    <source>
        <dbReference type="ARBA" id="ARBA00012438"/>
    </source>
</evidence>
<dbReference type="Gene3D" id="3.30.565.10">
    <property type="entry name" value="Histidine kinase-like ATPase, C-terminal domain"/>
    <property type="match status" value="1"/>
</dbReference>
<proteinExistence type="predicted"/>
<dbReference type="Proteomes" id="UP000228945">
    <property type="component" value="Chromosome"/>
</dbReference>
<keyword evidence="4" id="KW-0808">Transferase</keyword>
<dbReference type="InterPro" id="IPR003594">
    <property type="entry name" value="HATPase_dom"/>
</dbReference>
<dbReference type="AlphaFoldDB" id="A0A2D2B0T9"/>
<keyword evidence="5" id="KW-0547">Nucleotide-binding</keyword>
<dbReference type="InterPro" id="IPR035965">
    <property type="entry name" value="PAS-like_dom_sf"/>
</dbReference>
<comment type="catalytic activity">
    <reaction evidence="1">
        <text>ATP + protein L-histidine = ADP + protein N-phospho-L-histidine.</text>
        <dbReference type="EC" id="2.7.13.3"/>
    </reaction>
</comment>
<dbReference type="SUPFAM" id="SSF55874">
    <property type="entry name" value="ATPase domain of HSP90 chaperone/DNA topoisomerase II/histidine kinase"/>
    <property type="match status" value="1"/>
</dbReference>
<dbReference type="Gene3D" id="1.10.287.130">
    <property type="match status" value="1"/>
</dbReference>
<evidence type="ECO:0000259" key="11">
    <source>
        <dbReference type="PROSITE" id="PS50113"/>
    </source>
</evidence>
<evidence type="ECO:0000313" key="13">
    <source>
        <dbReference type="Proteomes" id="UP000228945"/>
    </source>
</evidence>
<evidence type="ECO:0000259" key="9">
    <source>
        <dbReference type="PROSITE" id="PS50109"/>
    </source>
</evidence>
<dbReference type="PRINTS" id="PR00344">
    <property type="entry name" value="BCTRLSENSOR"/>
</dbReference>
<keyword evidence="13" id="KW-1185">Reference proteome</keyword>
<dbReference type="GO" id="GO:0005524">
    <property type="term" value="F:ATP binding"/>
    <property type="evidence" value="ECO:0007669"/>
    <property type="project" value="UniProtKB-KW"/>
</dbReference>
<dbReference type="EMBL" id="CP024201">
    <property type="protein sequence ID" value="ATQ43873.1"/>
    <property type="molecule type" value="Genomic_DNA"/>
</dbReference>
<dbReference type="KEGG" id="cmb:CSW64_16450"/>
<dbReference type="GO" id="GO:0000155">
    <property type="term" value="F:phosphorelay sensor kinase activity"/>
    <property type="evidence" value="ECO:0007669"/>
    <property type="project" value="InterPro"/>
</dbReference>
<dbReference type="SMART" id="SM00388">
    <property type="entry name" value="HisKA"/>
    <property type="match status" value="1"/>
</dbReference>
<dbReference type="InterPro" id="IPR004358">
    <property type="entry name" value="Sig_transdc_His_kin-like_C"/>
</dbReference>
<sequence>MPQGGFGDLFELAHESILVRDMDGRLLSWNAASTQLYGWSEQDALGRSLDALFGDGANEIAPELLANGRWDGEIRRRNAAGADLVVEIRQSLRRGPDGQPVGIVEIGRDITAKLDAERALKAAERRYTNLFQAMAASFWELDFTPVGTMLRRLRKSGVDDYSQYFRDHPAFIREMMRVTRIVDVNDATVRLFAGGDRSLLTGSVEPYWPEAAGEVYAASVVAAVSGAPSYSTETTLRRADGSEFQALFTAAFPSESVDQGALLIGVIDISERKRAQAAERRLQDEFAHSARISMLGELTASIAHEVNQPLAAIATNGSASLRWLSRSPPDTDRCAVLTERIVADAQRAADIIGRIRGMASNQPTAVEALSINALVRETAIFLQPELAAHDVMLTVATAAGLEPVRGDRTQLQQVFANLLINGAQAMSQARCAERRLVVRTGMNLAGHVQVTVEDTGPGLAPEHLERLFESFFTTKASGMGMGLAICRSIVERHGGGVTAGNGPQGGAVFTIVLPVDEAA</sequence>
<reference evidence="12 13" key="1">
    <citation type="submission" date="2017-10" db="EMBL/GenBank/DDBJ databases">
        <title>Genome sequence of Caulobacter mirabilis FWC38.</title>
        <authorList>
            <person name="Fiebig A."/>
            <person name="Crosson S."/>
        </authorList>
    </citation>
    <scope>NUCLEOTIDE SEQUENCE [LARGE SCALE GENOMIC DNA]</scope>
    <source>
        <strain evidence="12 13">FWC 38</strain>
    </source>
</reference>
<dbReference type="PANTHER" id="PTHR43065">
    <property type="entry name" value="SENSOR HISTIDINE KINASE"/>
    <property type="match status" value="1"/>
</dbReference>
<dbReference type="RefSeq" id="WP_099623121.1">
    <property type="nucleotide sequence ID" value="NZ_CP024201.1"/>
</dbReference>
<dbReference type="NCBIfam" id="TIGR00229">
    <property type="entry name" value="sensory_box"/>
    <property type="match status" value="1"/>
</dbReference>
<dbReference type="InterPro" id="IPR000700">
    <property type="entry name" value="PAS-assoc_C"/>
</dbReference>
<dbReference type="SMART" id="SM00387">
    <property type="entry name" value="HATPase_c"/>
    <property type="match status" value="1"/>
</dbReference>
<dbReference type="InterPro" id="IPR036890">
    <property type="entry name" value="HATPase_C_sf"/>
</dbReference>
<dbReference type="PROSITE" id="PS50113">
    <property type="entry name" value="PAC"/>
    <property type="match status" value="1"/>
</dbReference>
<dbReference type="SUPFAM" id="SSF55785">
    <property type="entry name" value="PYP-like sensor domain (PAS domain)"/>
    <property type="match status" value="2"/>
</dbReference>
<dbReference type="Gene3D" id="3.30.450.20">
    <property type="entry name" value="PAS domain"/>
    <property type="match status" value="2"/>
</dbReference>
<evidence type="ECO:0000256" key="6">
    <source>
        <dbReference type="ARBA" id="ARBA00022777"/>
    </source>
</evidence>
<feature type="domain" description="PAS" evidence="10">
    <location>
        <begin position="9"/>
        <end position="49"/>
    </location>
</feature>
<keyword evidence="6 12" id="KW-0418">Kinase</keyword>
<evidence type="ECO:0000256" key="7">
    <source>
        <dbReference type="ARBA" id="ARBA00022840"/>
    </source>
</evidence>
<organism evidence="12 13">
    <name type="scientific">Caulobacter mirabilis</name>
    <dbReference type="NCBI Taxonomy" id="69666"/>
    <lineage>
        <taxon>Bacteria</taxon>
        <taxon>Pseudomonadati</taxon>
        <taxon>Pseudomonadota</taxon>
        <taxon>Alphaproteobacteria</taxon>
        <taxon>Caulobacterales</taxon>
        <taxon>Caulobacteraceae</taxon>
        <taxon>Caulobacter</taxon>
    </lineage>
</organism>
<dbReference type="SMART" id="SM00091">
    <property type="entry name" value="PAS"/>
    <property type="match status" value="1"/>
</dbReference>
<dbReference type="EC" id="2.7.13.3" evidence="2"/>
<dbReference type="Pfam" id="PF13426">
    <property type="entry name" value="PAS_9"/>
    <property type="match status" value="1"/>
</dbReference>
<dbReference type="InterPro" id="IPR005467">
    <property type="entry name" value="His_kinase_dom"/>
</dbReference>
<evidence type="ECO:0000256" key="5">
    <source>
        <dbReference type="ARBA" id="ARBA00022741"/>
    </source>
</evidence>
<evidence type="ECO:0000256" key="1">
    <source>
        <dbReference type="ARBA" id="ARBA00000085"/>
    </source>
</evidence>
<feature type="domain" description="PAC" evidence="11">
    <location>
        <begin position="70"/>
        <end position="122"/>
    </location>
</feature>
<evidence type="ECO:0000259" key="10">
    <source>
        <dbReference type="PROSITE" id="PS50112"/>
    </source>
</evidence>
<keyword evidence="3" id="KW-0597">Phosphoprotein</keyword>
<dbReference type="SMART" id="SM00086">
    <property type="entry name" value="PAC"/>
    <property type="match status" value="2"/>
</dbReference>
<keyword evidence="8" id="KW-0902">Two-component regulatory system</keyword>
<keyword evidence="7" id="KW-0067">ATP-binding</keyword>
<feature type="domain" description="Histidine kinase" evidence="9">
    <location>
        <begin position="301"/>
        <end position="517"/>
    </location>
</feature>
<dbReference type="InterPro" id="IPR000014">
    <property type="entry name" value="PAS"/>
</dbReference>
<dbReference type="PANTHER" id="PTHR43065:SF10">
    <property type="entry name" value="PEROXIDE STRESS-ACTIVATED HISTIDINE KINASE MAK3"/>
    <property type="match status" value="1"/>
</dbReference>
<dbReference type="CDD" id="cd00130">
    <property type="entry name" value="PAS"/>
    <property type="match status" value="1"/>
</dbReference>
<dbReference type="InterPro" id="IPR001610">
    <property type="entry name" value="PAC"/>
</dbReference>
<dbReference type="OrthoDB" id="9789238at2"/>
<dbReference type="PROSITE" id="PS50109">
    <property type="entry name" value="HIS_KIN"/>
    <property type="match status" value="1"/>
</dbReference>
<dbReference type="SUPFAM" id="SSF47384">
    <property type="entry name" value="Homodimeric domain of signal transducing histidine kinase"/>
    <property type="match status" value="1"/>
</dbReference>
<evidence type="ECO:0000256" key="3">
    <source>
        <dbReference type="ARBA" id="ARBA00022553"/>
    </source>
</evidence>
<dbReference type="InterPro" id="IPR003661">
    <property type="entry name" value="HisK_dim/P_dom"/>
</dbReference>
<gene>
    <name evidence="12" type="ORF">CSW64_16450</name>
</gene>
<dbReference type="CDD" id="cd00082">
    <property type="entry name" value="HisKA"/>
    <property type="match status" value="1"/>
</dbReference>
<protein>
    <recommendedName>
        <fullName evidence="2">histidine kinase</fullName>
        <ecNumber evidence="2">2.7.13.3</ecNumber>
    </recommendedName>
</protein>
<evidence type="ECO:0000256" key="4">
    <source>
        <dbReference type="ARBA" id="ARBA00022679"/>
    </source>
</evidence>
<dbReference type="InterPro" id="IPR036097">
    <property type="entry name" value="HisK_dim/P_sf"/>
</dbReference>